<dbReference type="AlphaFoldDB" id="A0A345YE76"/>
<feature type="domain" description="Peptidase S9 prolyl oligopeptidase catalytic" evidence="2">
    <location>
        <begin position="138"/>
        <end position="345"/>
    </location>
</feature>
<name>A0A345YE76_9SPHN</name>
<dbReference type="InterPro" id="IPR029058">
    <property type="entry name" value="AB_hydrolase_fold"/>
</dbReference>
<reference evidence="4" key="1">
    <citation type="submission" date="2018-07" db="EMBL/GenBank/DDBJ databases">
        <title>Genome sequence of Erythrobacter strain YH-07, an antagonistic bacterium isolated from Yellow Sea.</title>
        <authorList>
            <person name="Tang T."/>
            <person name="Liu Q."/>
            <person name="Sun X."/>
        </authorList>
    </citation>
    <scope>NUCLEOTIDE SEQUENCE [LARGE SCALE GENOMIC DNA]</scope>
    <source>
        <strain evidence="4">YH-07</strain>
    </source>
</reference>
<dbReference type="PANTHER" id="PTHR42776">
    <property type="entry name" value="SERINE PEPTIDASE S9 FAMILY MEMBER"/>
    <property type="match status" value="1"/>
</dbReference>
<dbReference type="GO" id="GO:0004252">
    <property type="term" value="F:serine-type endopeptidase activity"/>
    <property type="evidence" value="ECO:0007669"/>
    <property type="project" value="TreeGrafter"/>
</dbReference>
<dbReference type="Gene3D" id="3.40.50.1820">
    <property type="entry name" value="alpha/beta hydrolase"/>
    <property type="match status" value="1"/>
</dbReference>
<organism evidence="3 4">
    <name type="scientific">Erythrobacter aureus</name>
    <dbReference type="NCBI Taxonomy" id="2182384"/>
    <lineage>
        <taxon>Bacteria</taxon>
        <taxon>Pseudomonadati</taxon>
        <taxon>Pseudomonadota</taxon>
        <taxon>Alphaproteobacteria</taxon>
        <taxon>Sphingomonadales</taxon>
        <taxon>Erythrobacteraceae</taxon>
        <taxon>Erythrobacter/Porphyrobacter group</taxon>
        <taxon>Erythrobacter</taxon>
    </lineage>
</organism>
<dbReference type="Proteomes" id="UP000254508">
    <property type="component" value="Chromosome"/>
</dbReference>
<dbReference type="Pfam" id="PF00326">
    <property type="entry name" value="Peptidase_S9"/>
    <property type="match status" value="1"/>
</dbReference>
<dbReference type="OrthoDB" id="1094230at2"/>
<keyword evidence="4" id="KW-1185">Reference proteome</keyword>
<evidence type="ECO:0000256" key="1">
    <source>
        <dbReference type="ARBA" id="ARBA00022801"/>
    </source>
</evidence>
<evidence type="ECO:0000259" key="2">
    <source>
        <dbReference type="Pfam" id="PF00326"/>
    </source>
</evidence>
<dbReference type="KEGG" id="err:DVR09_07650"/>
<dbReference type="PANTHER" id="PTHR42776:SF27">
    <property type="entry name" value="DIPEPTIDYL PEPTIDASE FAMILY MEMBER 6"/>
    <property type="match status" value="1"/>
</dbReference>
<dbReference type="InterPro" id="IPR001375">
    <property type="entry name" value="Peptidase_S9_cat"/>
</dbReference>
<dbReference type="EMBL" id="CP031357">
    <property type="protein sequence ID" value="AXK42228.1"/>
    <property type="molecule type" value="Genomic_DNA"/>
</dbReference>
<proteinExistence type="predicted"/>
<protein>
    <submittedName>
        <fullName evidence="3">S9 family peptidase</fullName>
    </submittedName>
</protein>
<dbReference type="SUPFAM" id="SSF53474">
    <property type="entry name" value="alpha/beta-Hydrolases"/>
    <property type="match status" value="1"/>
</dbReference>
<accession>A0A345YE76</accession>
<keyword evidence="1" id="KW-0378">Hydrolase</keyword>
<dbReference type="GO" id="GO:0006508">
    <property type="term" value="P:proteolysis"/>
    <property type="evidence" value="ECO:0007669"/>
    <property type="project" value="InterPro"/>
</dbReference>
<gene>
    <name evidence="3" type="ORF">DVR09_07650</name>
</gene>
<evidence type="ECO:0000313" key="4">
    <source>
        <dbReference type="Proteomes" id="UP000254508"/>
    </source>
</evidence>
<evidence type="ECO:0000313" key="3">
    <source>
        <dbReference type="EMBL" id="AXK42228.1"/>
    </source>
</evidence>
<sequence>MWVVGNSGLRSQLYRVRVRDGALTQVTFGDHSLSDWTYDSESGRHFGRFANEHSPGEIHEIDPRTGVLRQRSAIYSTALSGVTLPKQRAFTWSAADGQELEGLLVYPVGYQTGQRYPLVTITHGGPRSSAQFGSWNASRYVPVLAGQGYAVFLPNHRGGTGYGDAFMRAMVGNYFRNAHTDVLSGVDALVANEIADADRLIKMGWSAGGHMTNRLITMTHRFVAASSGAGVADWVSLFGESDRRSGRIPWFGGTPWQENAPLPSYRSQSPVFDAWKVRTPTLFWSGGDDERVPPTQAILMFRAVRDTGTPTALYLGKGEPHNFRQPSHKLFKINRELAWYAEHLGRDAYEADLPAIDPRTEDSGSDGTAP</sequence>